<feature type="domain" description="NodB homology" evidence="6">
    <location>
        <begin position="271"/>
        <end position="458"/>
    </location>
</feature>
<name>A0ABW4APF9_9ACTN</name>
<dbReference type="Pfam" id="PF01522">
    <property type="entry name" value="Polysacc_deac_1"/>
    <property type="match status" value="1"/>
</dbReference>
<dbReference type="Pfam" id="PF13641">
    <property type="entry name" value="Glyco_tranf_2_3"/>
    <property type="match status" value="1"/>
</dbReference>
<evidence type="ECO:0000256" key="4">
    <source>
        <dbReference type="SAM" id="MobiDB-lite"/>
    </source>
</evidence>
<keyword evidence="5" id="KW-0812">Transmembrane</keyword>
<dbReference type="PROSITE" id="PS51677">
    <property type="entry name" value="NODB"/>
    <property type="match status" value="1"/>
</dbReference>
<keyword evidence="3" id="KW-0808">Transferase</keyword>
<evidence type="ECO:0000313" key="7">
    <source>
        <dbReference type="EMBL" id="MFD1372526.1"/>
    </source>
</evidence>
<sequence>MTSQEPKNTHDTDIAAAETEVITVPEPAPVFVDSTGRRSRLLRRVALAFGVLLVAYGGLVAISLAGGPVSSSAVLPLPGLDDEDEDDDEPQARPTPAPAPTPSVSPARRVVESGVRDGAEQRRPVASTSVKASASASRSATPKPTPSASSGSPTPPAARIHDGDPAVHSRPEPDHERAGHARRAAQQAGAVSARPSRGRILPPPRVLLGAMLAGFFVAVLVVQAYINAEFTGDHIQDEVGDQAGVPSAILRGGPIINTTGGQQSTTRLPERTIALTFDDGPDPEWTPKVLDVLRRHDAHATFFVVGSQVARNPELTKRVVDDGNELGLHTFTHPNMQRLAPWRRELELSQTQMAIARATGVRTNLARFPYSSKNAAIDEVNWKLIKEAGALGYLVVVNDTDSNDWQRPGPDKIVADATPPADQSAVILFHDAGGDRSQTIAALDRFIPQMKARGYRFTTVTEGLNLGISAQTGAQALTPLPLNPQAPDGDAWRGLAVLWTVGLADGMVAVIALLFVVVGVLTIGRTLLLLLLAGRHARQRRRPDWQWGPPVTEPVSVIVPAYNEKEGIEAAVRSLAGGDHPEIEVVVVDDGSTDGTADLVDRMNLPNVRVVRVPNGGKPNALNTGVAMARHDLIVMVDGDTVFEPESLRLLVQPFADPTVGAVAGNVKVGNRETTVALWQHIEYVIGFNLDRRLYEVMNCMPTVPGAIGAFRREALAEVGGVSDETLAEDTDVTMAMCRAGWRVVYQENARAWTEAPTTMEQLYRQRYRWSYGTMQAMWKHRKALSDSGPSGRFGRVGLPFLALFGLALPMLAPVVDIMLVYGLVFWELKETAVAWLGMLALQLFTAAVAFRMDRESFKPLLTLPLQQFAYRQLMYLVLLQSATTALTGGRLRWHKLNRAGLTRPPAATPVRVPAQKRPASPSPVELQPIGDGRAFDSGDRQIPDQLGRVHRRVREHDVQ</sequence>
<dbReference type="InterPro" id="IPR011330">
    <property type="entry name" value="Glyco_hydro/deAcase_b/a-brl"/>
</dbReference>
<comment type="similarity">
    <text evidence="1">Belongs to the glycosyltransferase 2 family.</text>
</comment>
<feature type="compositionally biased region" description="Basic and acidic residues" evidence="4">
    <location>
        <begin position="159"/>
        <end position="179"/>
    </location>
</feature>
<keyword evidence="5" id="KW-0472">Membrane</keyword>
<feature type="transmembrane region" description="Helical" evidence="5">
    <location>
        <begin position="801"/>
        <end position="827"/>
    </location>
</feature>
<dbReference type="SUPFAM" id="SSF53448">
    <property type="entry name" value="Nucleotide-diphospho-sugar transferases"/>
    <property type="match status" value="1"/>
</dbReference>
<reference evidence="8" key="1">
    <citation type="journal article" date="2019" name="Int. J. Syst. Evol. Microbiol.">
        <title>The Global Catalogue of Microorganisms (GCM) 10K type strain sequencing project: providing services to taxonomists for standard genome sequencing and annotation.</title>
        <authorList>
            <consortium name="The Broad Institute Genomics Platform"/>
            <consortium name="The Broad Institute Genome Sequencing Center for Infectious Disease"/>
            <person name="Wu L."/>
            <person name="Ma J."/>
        </authorList>
    </citation>
    <scope>NUCLEOTIDE SEQUENCE [LARGE SCALE GENOMIC DNA]</scope>
    <source>
        <strain evidence="8">CCM 7526</strain>
    </source>
</reference>
<feature type="transmembrane region" description="Helical" evidence="5">
    <location>
        <begin position="507"/>
        <end position="532"/>
    </location>
</feature>
<evidence type="ECO:0000256" key="3">
    <source>
        <dbReference type="ARBA" id="ARBA00022679"/>
    </source>
</evidence>
<dbReference type="Gene3D" id="3.90.550.10">
    <property type="entry name" value="Spore Coat Polysaccharide Biosynthesis Protein SpsA, Chain A"/>
    <property type="match status" value="1"/>
</dbReference>
<dbReference type="InterPro" id="IPR029044">
    <property type="entry name" value="Nucleotide-diphossugar_trans"/>
</dbReference>
<protein>
    <submittedName>
        <fullName evidence="7">Bifunctional polysaccharide deacetylase/glycosyltransferase family 2 protein</fullName>
    </submittedName>
</protein>
<dbReference type="PANTHER" id="PTHR43630:SF1">
    <property type="entry name" value="POLY-BETA-1,6-N-ACETYL-D-GLUCOSAMINE SYNTHASE"/>
    <property type="match status" value="1"/>
</dbReference>
<keyword evidence="5" id="KW-1133">Transmembrane helix</keyword>
<dbReference type="PANTHER" id="PTHR43630">
    <property type="entry name" value="POLY-BETA-1,6-N-ACETYL-D-GLUCOSAMINE SYNTHASE"/>
    <property type="match status" value="1"/>
</dbReference>
<feature type="compositionally biased region" description="Basic and acidic residues" evidence="4">
    <location>
        <begin position="109"/>
        <end position="123"/>
    </location>
</feature>
<comment type="caution">
    <text evidence="7">The sequence shown here is derived from an EMBL/GenBank/DDBJ whole genome shotgun (WGS) entry which is preliminary data.</text>
</comment>
<proteinExistence type="inferred from homology"/>
<dbReference type="EMBL" id="JBHTMK010000056">
    <property type="protein sequence ID" value="MFD1372526.1"/>
    <property type="molecule type" value="Genomic_DNA"/>
</dbReference>
<feature type="compositionally biased region" description="Acidic residues" evidence="4">
    <location>
        <begin position="80"/>
        <end position="89"/>
    </location>
</feature>
<keyword evidence="2" id="KW-0328">Glycosyltransferase</keyword>
<keyword evidence="8" id="KW-1185">Reference proteome</keyword>
<dbReference type="InterPro" id="IPR002509">
    <property type="entry name" value="NODB_dom"/>
</dbReference>
<feature type="region of interest" description="Disordered" evidence="4">
    <location>
        <begin position="75"/>
        <end position="199"/>
    </location>
</feature>
<organism evidence="7 8">
    <name type="scientific">Actinoplanes sichuanensis</name>
    <dbReference type="NCBI Taxonomy" id="512349"/>
    <lineage>
        <taxon>Bacteria</taxon>
        <taxon>Bacillati</taxon>
        <taxon>Actinomycetota</taxon>
        <taxon>Actinomycetes</taxon>
        <taxon>Micromonosporales</taxon>
        <taxon>Micromonosporaceae</taxon>
        <taxon>Actinoplanes</taxon>
    </lineage>
</organism>
<evidence type="ECO:0000256" key="1">
    <source>
        <dbReference type="ARBA" id="ARBA00006739"/>
    </source>
</evidence>
<feature type="transmembrane region" description="Helical" evidence="5">
    <location>
        <begin position="45"/>
        <end position="65"/>
    </location>
</feature>
<gene>
    <name evidence="7" type="ORF">ACFQ5G_44990</name>
</gene>
<feature type="region of interest" description="Disordered" evidence="4">
    <location>
        <begin position="903"/>
        <end position="960"/>
    </location>
</feature>
<accession>A0ABW4APF9</accession>
<evidence type="ECO:0000259" key="6">
    <source>
        <dbReference type="PROSITE" id="PS51677"/>
    </source>
</evidence>
<feature type="compositionally biased region" description="Low complexity" evidence="4">
    <location>
        <begin position="903"/>
        <end position="914"/>
    </location>
</feature>
<feature type="compositionally biased region" description="Low complexity" evidence="4">
    <location>
        <begin position="124"/>
        <end position="152"/>
    </location>
</feature>
<feature type="compositionally biased region" description="Low complexity" evidence="4">
    <location>
        <begin position="184"/>
        <end position="194"/>
    </location>
</feature>
<dbReference type="CDD" id="cd06423">
    <property type="entry name" value="CESA_like"/>
    <property type="match status" value="1"/>
</dbReference>
<evidence type="ECO:0000313" key="8">
    <source>
        <dbReference type="Proteomes" id="UP001597183"/>
    </source>
</evidence>
<feature type="compositionally biased region" description="Basic and acidic residues" evidence="4">
    <location>
        <begin position="934"/>
        <end position="943"/>
    </location>
</feature>
<feature type="transmembrane region" description="Helical" evidence="5">
    <location>
        <begin position="833"/>
        <end position="853"/>
    </location>
</feature>
<dbReference type="Gene3D" id="3.20.20.370">
    <property type="entry name" value="Glycoside hydrolase/deacetylase"/>
    <property type="match status" value="1"/>
</dbReference>
<feature type="compositionally biased region" description="Pro residues" evidence="4">
    <location>
        <begin position="93"/>
        <end position="103"/>
    </location>
</feature>
<evidence type="ECO:0000256" key="2">
    <source>
        <dbReference type="ARBA" id="ARBA00022676"/>
    </source>
</evidence>
<dbReference type="Proteomes" id="UP001597183">
    <property type="component" value="Unassembled WGS sequence"/>
</dbReference>
<evidence type="ECO:0000256" key="5">
    <source>
        <dbReference type="SAM" id="Phobius"/>
    </source>
</evidence>
<dbReference type="RefSeq" id="WP_378079178.1">
    <property type="nucleotide sequence ID" value="NZ_AP028461.1"/>
</dbReference>
<dbReference type="SUPFAM" id="SSF88713">
    <property type="entry name" value="Glycoside hydrolase/deacetylase"/>
    <property type="match status" value="1"/>
</dbReference>